<proteinExistence type="predicted"/>
<protein>
    <submittedName>
        <fullName evidence="1">Uncharacterized protein</fullName>
    </submittedName>
</protein>
<reference evidence="1 2" key="1">
    <citation type="journal article" date="2016" name="Genome Biol. Evol.">
        <title>Gene Family Evolution Reflects Adaptation to Soil Environmental Stressors in the Genome of the Collembolan Orchesella cincta.</title>
        <authorList>
            <person name="Faddeeva-Vakhrusheva A."/>
            <person name="Derks M.F."/>
            <person name="Anvar S.Y."/>
            <person name="Agamennone V."/>
            <person name="Suring W."/>
            <person name="Smit S."/>
            <person name="van Straalen N.M."/>
            <person name="Roelofs D."/>
        </authorList>
    </citation>
    <scope>NUCLEOTIDE SEQUENCE [LARGE SCALE GENOMIC DNA]</scope>
    <source>
        <tissue evidence="1">Mixed pool</tissue>
    </source>
</reference>
<dbReference type="AlphaFoldDB" id="A0A1D2MB15"/>
<accession>A0A1D2MB15</accession>
<dbReference type="Proteomes" id="UP000094527">
    <property type="component" value="Unassembled WGS sequence"/>
</dbReference>
<sequence>MFTRFFITILSDLTEIFIAQFRTIPRSLRRWCYSLRSGTLWVKFLPSRNVRAMVLRACPPWEKLVQLLIYPRRKLDVIDFYSFRLLLVDYGDFERDPGPVRANYQVSILDAGGQPAKKHKVSPGGMTHYTPSAELRNASFRDSFARDFGNCSETQLGGCDNLNGQTKFQAHTSFSNLEAQFLLPCSIPNMIENETKDFGHLRF</sequence>
<evidence type="ECO:0000313" key="1">
    <source>
        <dbReference type="EMBL" id="ODM90163.1"/>
    </source>
</evidence>
<keyword evidence="2" id="KW-1185">Reference proteome</keyword>
<comment type="caution">
    <text evidence="1">The sequence shown here is derived from an EMBL/GenBank/DDBJ whole genome shotgun (WGS) entry which is preliminary data.</text>
</comment>
<name>A0A1D2MB15_ORCCI</name>
<evidence type="ECO:0000313" key="2">
    <source>
        <dbReference type="Proteomes" id="UP000094527"/>
    </source>
</evidence>
<dbReference type="EMBL" id="LJIJ01002135">
    <property type="protein sequence ID" value="ODM90163.1"/>
    <property type="molecule type" value="Genomic_DNA"/>
</dbReference>
<organism evidence="1 2">
    <name type="scientific">Orchesella cincta</name>
    <name type="common">Springtail</name>
    <name type="synonym">Podura cincta</name>
    <dbReference type="NCBI Taxonomy" id="48709"/>
    <lineage>
        <taxon>Eukaryota</taxon>
        <taxon>Metazoa</taxon>
        <taxon>Ecdysozoa</taxon>
        <taxon>Arthropoda</taxon>
        <taxon>Hexapoda</taxon>
        <taxon>Collembola</taxon>
        <taxon>Entomobryomorpha</taxon>
        <taxon>Entomobryoidea</taxon>
        <taxon>Orchesellidae</taxon>
        <taxon>Orchesellinae</taxon>
        <taxon>Orchesella</taxon>
    </lineage>
</organism>
<gene>
    <name evidence="1" type="ORF">Ocin01_16519</name>
</gene>